<proteinExistence type="predicted"/>
<gene>
    <name evidence="1" type="ORF">DWX97_21295</name>
</gene>
<dbReference type="AlphaFoldDB" id="A0A412IA67"/>
<dbReference type="Proteomes" id="UP000283341">
    <property type="component" value="Unassembled WGS sequence"/>
</dbReference>
<dbReference type="RefSeq" id="WP_118403583.1">
    <property type="nucleotide sequence ID" value="NZ_JADNFX010000018.1"/>
</dbReference>
<evidence type="ECO:0000313" key="2">
    <source>
        <dbReference type="Proteomes" id="UP000283341"/>
    </source>
</evidence>
<comment type="caution">
    <text evidence="1">The sequence shown here is derived from an EMBL/GenBank/DDBJ whole genome shotgun (WGS) entry which is preliminary data.</text>
</comment>
<reference evidence="1 2" key="1">
    <citation type="submission" date="2018-08" db="EMBL/GenBank/DDBJ databases">
        <title>A genome reference for cultivated species of the human gut microbiota.</title>
        <authorList>
            <person name="Zou Y."/>
            <person name="Xue W."/>
            <person name="Luo G."/>
        </authorList>
    </citation>
    <scope>NUCLEOTIDE SEQUENCE [LARGE SCALE GENOMIC DNA]</scope>
    <source>
        <strain evidence="1 2">AF22-3AC</strain>
    </source>
</reference>
<name>A0A412IA67_9BACE</name>
<dbReference type="EMBL" id="QRVJ01000027">
    <property type="protein sequence ID" value="RGS33702.1"/>
    <property type="molecule type" value="Genomic_DNA"/>
</dbReference>
<organism evidence="1 2">
    <name type="scientific">Bacteroides cellulosilyticus</name>
    <dbReference type="NCBI Taxonomy" id="246787"/>
    <lineage>
        <taxon>Bacteria</taxon>
        <taxon>Pseudomonadati</taxon>
        <taxon>Bacteroidota</taxon>
        <taxon>Bacteroidia</taxon>
        <taxon>Bacteroidales</taxon>
        <taxon>Bacteroidaceae</taxon>
        <taxon>Bacteroides</taxon>
    </lineage>
</organism>
<evidence type="ECO:0000313" key="1">
    <source>
        <dbReference type="EMBL" id="RGS33702.1"/>
    </source>
</evidence>
<accession>A0A412IA67</accession>
<sequence length="93" mass="11123">MKARDYKLVVDGKYNRRAIMQRAWAYMKQNKSFKWYSFANALKDAWTDASLKMDEYKAQISPVYTDYPKPVNNLRQALIDLNPTLRCYDSSWR</sequence>
<protein>
    <submittedName>
        <fullName evidence="1">Uncharacterized protein</fullName>
    </submittedName>
</protein>